<dbReference type="CDD" id="cd05013">
    <property type="entry name" value="SIS_RpiR"/>
    <property type="match status" value="1"/>
</dbReference>
<evidence type="ECO:0000256" key="4">
    <source>
        <dbReference type="ARBA" id="ARBA00023163"/>
    </source>
</evidence>
<evidence type="ECO:0000256" key="3">
    <source>
        <dbReference type="ARBA" id="ARBA00023152"/>
    </source>
</evidence>
<feature type="domain" description="HTH rpiR-type" evidence="5">
    <location>
        <begin position="11"/>
        <end position="87"/>
    </location>
</feature>
<keyword evidence="2" id="KW-0238">DNA-binding</keyword>
<feature type="domain" description="SIS" evidence="6">
    <location>
        <begin position="141"/>
        <end position="278"/>
    </location>
</feature>
<dbReference type="SUPFAM" id="SSF53697">
    <property type="entry name" value="SIS domain"/>
    <property type="match status" value="1"/>
</dbReference>
<name>A0ABV7W3U7_9BURK</name>
<dbReference type="InterPro" id="IPR047640">
    <property type="entry name" value="RpiR-like"/>
</dbReference>
<dbReference type="RefSeq" id="WP_382172491.1">
    <property type="nucleotide sequence ID" value="NZ_JBHRXX010000002.1"/>
</dbReference>
<keyword evidence="4" id="KW-0804">Transcription</keyword>
<evidence type="ECO:0000259" key="5">
    <source>
        <dbReference type="PROSITE" id="PS51071"/>
    </source>
</evidence>
<keyword evidence="3" id="KW-0324">Glycolysis</keyword>
<dbReference type="Gene3D" id="3.40.50.10490">
    <property type="entry name" value="Glucose-6-phosphate isomerase like protein, domain 1"/>
    <property type="match status" value="1"/>
</dbReference>
<dbReference type="InterPro" id="IPR036388">
    <property type="entry name" value="WH-like_DNA-bd_sf"/>
</dbReference>
<dbReference type="Gene3D" id="1.10.10.10">
    <property type="entry name" value="Winged helix-like DNA-binding domain superfamily/Winged helix DNA-binding domain"/>
    <property type="match status" value="1"/>
</dbReference>
<organism evidence="7 8">
    <name type="scientific">Hydrogenophaga luteola</name>
    <dbReference type="NCBI Taxonomy" id="1591122"/>
    <lineage>
        <taxon>Bacteria</taxon>
        <taxon>Pseudomonadati</taxon>
        <taxon>Pseudomonadota</taxon>
        <taxon>Betaproteobacteria</taxon>
        <taxon>Burkholderiales</taxon>
        <taxon>Comamonadaceae</taxon>
        <taxon>Hydrogenophaga</taxon>
    </lineage>
</organism>
<evidence type="ECO:0000256" key="2">
    <source>
        <dbReference type="ARBA" id="ARBA00023125"/>
    </source>
</evidence>
<dbReference type="PROSITE" id="PS51464">
    <property type="entry name" value="SIS"/>
    <property type="match status" value="1"/>
</dbReference>
<evidence type="ECO:0000313" key="7">
    <source>
        <dbReference type="EMBL" id="MFC3683386.1"/>
    </source>
</evidence>
<accession>A0ABV7W3U7</accession>
<dbReference type="InterPro" id="IPR001347">
    <property type="entry name" value="SIS_dom"/>
</dbReference>
<evidence type="ECO:0000259" key="6">
    <source>
        <dbReference type="PROSITE" id="PS51464"/>
    </source>
</evidence>
<gene>
    <name evidence="7" type="ORF">ACFOPI_07250</name>
</gene>
<dbReference type="SUPFAM" id="SSF46689">
    <property type="entry name" value="Homeodomain-like"/>
    <property type="match status" value="1"/>
</dbReference>
<dbReference type="Proteomes" id="UP001595729">
    <property type="component" value="Unassembled WGS sequence"/>
</dbReference>
<proteinExistence type="predicted"/>
<dbReference type="PANTHER" id="PTHR30514">
    <property type="entry name" value="GLUCOKINASE"/>
    <property type="match status" value="1"/>
</dbReference>
<dbReference type="Pfam" id="PF01380">
    <property type="entry name" value="SIS"/>
    <property type="match status" value="1"/>
</dbReference>
<keyword evidence="1" id="KW-0805">Transcription regulation</keyword>
<dbReference type="PANTHER" id="PTHR30514:SF20">
    <property type="entry name" value="TRANSCRIPTIONAL REGULATOR"/>
    <property type="match status" value="1"/>
</dbReference>
<dbReference type="EMBL" id="JBHRXX010000002">
    <property type="protein sequence ID" value="MFC3683386.1"/>
    <property type="molecule type" value="Genomic_DNA"/>
</dbReference>
<evidence type="ECO:0000313" key="8">
    <source>
        <dbReference type="Proteomes" id="UP001595729"/>
    </source>
</evidence>
<dbReference type="InterPro" id="IPR046348">
    <property type="entry name" value="SIS_dom_sf"/>
</dbReference>
<reference evidence="8" key="1">
    <citation type="journal article" date="2019" name="Int. J. Syst. Evol. Microbiol.">
        <title>The Global Catalogue of Microorganisms (GCM) 10K type strain sequencing project: providing services to taxonomists for standard genome sequencing and annotation.</title>
        <authorList>
            <consortium name="The Broad Institute Genomics Platform"/>
            <consortium name="The Broad Institute Genome Sequencing Center for Infectious Disease"/>
            <person name="Wu L."/>
            <person name="Ma J."/>
        </authorList>
    </citation>
    <scope>NUCLEOTIDE SEQUENCE [LARGE SCALE GENOMIC DNA]</scope>
    <source>
        <strain evidence="8">KCTC 42501</strain>
    </source>
</reference>
<comment type="caution">
    <text evidence="7">The sequence shown here is derived from an EMBL/GenBank/DDBJ whole genome shotgun (WGS) entry which is preliminary data.</text>
</comment>
<dbReference type="InterPro" id="IPR000281">
    <property type="entry name" value="HTH_RpiR"/>
</dbReference>
<dbReference type="Pfam" id="PF01418">
    <property type="entry name" value="HTH_6"/>
    <property type="match status" value="1"/>
</dbReference>
<dbReference type="InterPro" id="IPR035472">
    <property type="entry name" value="RpiR-like_SIS"/>
</dbReference>
<sequence length="288" mass="31335">MTSPKPATPVDEFLQRLVQEHGQLSRQLKLIGTYIEQHRDHVGLERIQDIADHCGVQPSAVVRFAKHFGFSGFSEMQALFRAGIATQIAPSRSYQNRIREAVARSDHPLDGTSIAQEFVSGAVAGLEELGRHLHELPIDRAVDLLAHAPSLWVAGARRAFPVATYLAYALQHTDKPVQLVDFAGAMHVGQVRGLRRGDVMVAISFAPYAEETMDVVRQARQAGATVIAITDSRVGALAQLADVALVVQESAVFGFRALSSTMALAQCLFIALAYRLELEYKPSGAAAR</sequence>
<protein>
    <submittedName>
        <fullName evidence="7">MurR/RpiR family transcriptional regulator</fullName>
    </submittedName>
</protein>
<dbReference type="InterPro" id="IPR009057">
    <property type="entry name" value="Homeodomain-like_sf"/>
</dbReference>
<dbReference type="PROSITE" id="PS51071">
    <property type="entry name" value="HTH_RPIR"/>
    <property type="match status" value="1"/>
</dbReference>
<keyword evidence="8" id="KW-1185">Reference proteome</keyword>
<evidence type="ECO:0000256" key="1">
    <source>
        <dbReference type="ARBA" id="ARBA00023015"/>
    </source>
</evidence>